<dbReference type="AlphaFoldDB" id="A0AAD7GYK8"/>
<reference evidence="1" key="1">
    <citation type="submission" date="2023-03" db="EMBL/GenBank/DDBJ databases">
        <title>Massive genome expansion in bonnet fungi (Mycena s.s.) driven by repeated elements and novel gene families across ecological guilds.</title>
        <authorList>
            <consortium name="Lawrence Berkeley National Laboratory"/>
            <person name="Harder C.B."/>
            <person name="Miyauchi S."/>
            <person name="Viragh M."/>
            <person name="Kuo A."/>
            <person name="Thoen E."/>
            <person name="Andreopoulos B."/>
            <person name="Lu D."/>
            <person name="Skrede I."/>
            <person name="Drula E."/>
            <person name="Henrissat B."/>
            <person name="Morin E."/>
            <person name="Kohler A."/>
            <person name="Barry K."/>
            <person name="LaButti K."/>
            <person name="Morin E."/>
            <person name="Salamov A."/>
            <person name="Lipzen A."/>
            <person name="Mereny Z."/>
            <person name="Hegedus B."/>
            <person name="Baldrian P."/>
            <person name="Stursova M."/>
            <person name="Weitz H."/>
            <person name="Taylor A."/>
            <person name="Grigoriev I.V."/>
            <person name="Nagy L.G."/>
            <person name="Martin F."/>
            <person name="Kauserud H."/>
        </authorList>
    </citation>
    <scope>NUCLEOTIDE SEQUENCE</scope>
    <source>
        <strain evidence="1">CBHHK067</strain>
    </source>
</reference>
<evidence type="ECO:0000313" key="1">
    <source>
        <dbReference type="EMBL" id="KAJ7708181.1"/>
    </source>
</evidence>
<gene>
    <name evidence="1" type="ORF">B0H17DRAFT_1124956</name>
</gene>
<protein>
    <submittedName>
        <fullName evidence="1">Uncharacterized protein</fullName>
    </submittedName>
</protein>
<accession>A0AAD7GYK8</accession>
<name>A0AAD7GYK8_MYCRO</name>
<proteinExistence type="predicted"/>
<dbReference type="Proteomes" id="UP001221757">
    <property type="component" value="Unassembled WGS sequence"/>
</dbReference>
<evidence type="ECO:0000313" key="2">
    <source>
        <dbReference type="Proteomes" id="UP001221757"/>
    </source>
</evidence>
<keyword evidence="2" id="KW-1185">Reference proteome</keyword>
<sequence>MRATNNKPLETDETAPPVMPHTIRLYLLKAFWNFIRKNLCSLCHSLTYSWRPIGEGLQARAQHTKRAATYCVFGVVTNNTQPGLTLGRPELDNDGSTGRDICVAYEKQLDNLARTLESQHMDSHLLNEPVLGCQKRKKKEHISASLPGRAAAQSPQVSGYSIMHNGFVASPRGRWDKSGVQGMLSQLPESGIAKGVVNALEGATDLLTKVQVPTSSEPKPNLFELDRCLVWGSEKLRQLNCGQAEFEPKLKLANSLGWAQDEIPPPKFCLLTLNGMMPLKEGGNGCCPMPEGGLDPRYFDKASSRGS</sequence>
<organism evidence="1 2">
    <name type="scientific">Mycena rosella</name>
    <name type="common">Pink bonnet</name>
    <name type="synonym">Agaricus rosellus</name>
    <dbReference type="NCBI Taxonomy" id="1033263"/>
    <lineage>
        <taxon>Eukaryota</taxon>
        <taxon>Fungi</taxon>
        <taxon>Dikarya</taxon>
        <taxon>Basidiomycota</taxon>
        <taxon>Agaricomycotina</taxon>
        <taxon>Agaricomycetes</taxon>
        <taxon>Agaricomycetidae</taxon>
        <taxon>Agaricales</taxon>
        <taxon>Marasmiineae</taxon>
        <taxon>Mycenaceae</taxon>
        <taxon>Mycena</taxon>
    </lineage>
</organism>
<comment type="caution">
    <text evidence="1">The sequence shown here is derived from an EMBL/GenBank/DDBJ whole genome shotgun (WGS) entry which is preliminary data.</text>
</comment>
<dbReference type="EMBL" id="JARKIE010000004">
    <property type="protein sequence ID" value="KAJ7708181.1"/>
    <property type="molecule type" value="Genomic_DNA"/>
</dbReference>